<protein>
    <submittedName>
        <fullName evidence="1">Uncharacterized protein</fullName>
    </submittedName>
</protein>
<organism evidence="1 2">
    <name type="scientific">Aneurinibacillus aneurinilyticus ATCC 12856</name>
    <dbReference type="NCBI Taxonomy" id="649747"/>
    <lineage>
        <taxon>Bacteria</taxon>
        <taxon>Bacillati</taxon>
        <taxon>Bacillota</taxon>
        <taxon>Bacilli</taxon>
        <taxon>Bacillales</taxon>
        <taxon>Paenibacillaceae</taxon>
        <taxon>Aneurinibacillus group</taxon>
        <taxon>Aneurinibacillus</taxon>
    </lineage>
</organism>
<dbReference type="EMBL" id="AWSJ01000049">
    <property type="protein sequence ID" value="ERI11158.1"/>
    <property type="molecule type" value="Genomic_DNA"/>
</dbReference>
<sequence>MLIRSKQKKGRRDVLYAGASFLYLGVLDLNSMYRCFHAVVRK</sequence>
<comment type="caution">
    <text evidence="1">The sequence shown here is derived from an EMBL/GenBank/DDBJ whole genome shotgun (WGS) entry which is preliminary data.</text>
</comment>
<dbReference type="HOGENOM" id="CLU_3246453_0_0_9"/>
<evidence type="ECO:0000313" key="1">
    <source>
        <dbReference type="EMBL" id="ERI11158.1"/>
    </source>
</evidence>
<dbReference type="Proteomes" id="UP000016511">
    <property type="component" value="Unassembled WGS sequence"/>
</dbReference>
<reference evidence="1 2" key="1">
    <citation type="submission" date="2013-08" db="EMBL/GenBank/DDBJ databases">
        <authorList>
            <person name="Weinstock G."/>
            <person name="Sodergren E."/>
            <person name="Wylie T."/>
            <person name="Fulton L."/>
            <person name="Fulton R."/>
            <person name="Fronick C."/>
            <person name="O'Laughlin M."/>
            <person name="Godfrey J."/>
            <person name="Miner T."/>
            <person name="Herter B."/>
            <person name="Appelbaum E."/>
            <person name="Cordes M."/>
            <person name="Lek S."/>
            <person name="Wollam A."/>
            <person name="Pepin K.H."/>
            <person name="Palsikar V.B."/>
            <person name="Mitreva M."/>
            <person name="Wilson R.K."/>
        </authorList>
    </citation>
    <scope>NUCLEOTIDE SEQUENCE [LARGE SCALE GENOMIC DNA]</scope>
    <source>
        <strain evidence="1 2">ATCC 12856</strain>
    </source>
</reference>
<dbReference type="STRING" id="649747.HMPREF0083_00716"/>
<keyword evidence="2" id="KW-1185">Reference proteome</keyword>
<name>U1X9D9_ANEAE</name>
<accession>U1X9D9</accession>
<evidence type="ECO:0000313" key="2">
    <source>
        <dbReference type="Proteomes" id="UP000016511"/>
    </source>
</evidence>
<proteinExistence type="predicted"/>
<dbReference type="AlphaFoldDB" id="U1X9D9"/>
<gene>
    <name evidence="1" type="ORF">HMPREF0083_00716</name>
</gene>